<accession>A0AAQ1P8Z7</accession>
<dbReference type="GO" id="GO:0016020">
    <property type="term" value="C:membrane"/>
    <property type="evidence" value="ECO:0007669"/>
    <property type="project" value="InterPro"/>
</dbReference>
<organism evidence="4 5">
    <name type="scientific">Pseudomonas inefficax</name>
    <dbReference type="NCBI Taxonomy" id="2078786"/>
    <lineage>
        <taxon>Bacteria</taxon>
        <taxon>Pseudomonadati</taxon>
        <taxon>Pseudomonadota</taxon>
        <taxon>Gammaproteobacteria</taxon>
        <taxon>Pseudomonadales</taxon>
        <taxon>Pseudomonadaceae</taxon>
        <taxon>Pseudomonas</taxon>
    </lineage>
</organism>
<name>A0AAQ1P8Z7_9PSED</name>
<dbReference type="PANTHER" id="PTHR34596:SF2">
    <property type="entry name" value="CHITOPORIN"/>
    <property type="match status" value="1"/>
</dbReference>
<gene>
    <name evidence="4" type="ORF">JV551A3_V1_1640126</name>
</gene>
<keyword evidence="5" id="KW-1185">Reference proteome</keyword>
<evidence type="ECO:0000256" key="2">
    <source>
        <dbReference type="ARBA" id="ARBA00022448"/>
    </source>
</evidence>
<comment type="similarity">
    <text evidence="1">Belongs to the outer membrane porin (Opr) (TC 1.B.25) family.</text>
</comment>
<dbReference type="InterPro" id="IPR005318">
    <property type="entry name" value="OM_porin_bac"/>
</dbReference>
<dbReference type="GO" id="GO:0015288">
    <property type="term" value="F:porin activity"/>
    <property type="evidence" value="ECO:0007669"/>
    <property type="project" value="TreeGrafter"/>
</dbReference>
<evidence type="ECO:0000256" key="1">
    <source>
        <dbReference type="ARBA" id="ARBA00009075"/>
    </source>
</evidence>
<dbReference type="AlphaFoldDB" id="A0AAQ1P8Z7"/>
<comment type="caution">
    <text evidence="4">The sequence shown here is derived from an EMBL/GenBank/DDBJ whole genome shotgun (WGS) entry which is preliminary data.</text>
</comment>
<keyword evidence="4" id="KW-0378">Hydrolase</keyword>
<dbReference type="EC" id="3.4.21.-" evidence="4"/>
<evidence type="ECO:0000256" key="3">
    <source>
        <dbReference type="ARBA" id="ARBA00022729"/>
    </source>
</evidence>
<keyword evidence="2" id="KW-0813">Transport</keyword>
<evidence type="ECO:0000313" key="4">
    <source>
        <dbReference type="EMBL" id="SPO62050.1"/>
    </source>
</evidence>
<sequence>MPSLAAQQPTGASSKIWKQYYGNLNYKFVVDSNQDVTADFNVYRTFDDGQAKAGDIDTTAYGLQLAYRLSAHTFTLAHQQVRGDQPIDYVGFGDTGRAGGSIYLPNSVQYSDFNGPGEKSWQARYDLNMVSYGVPGLSFMIRYLHGSNIDGTHVTSGAYVGKYGRDDREFETDFEARYVVQSGPVKNLSVRVRTAWHRGDLTTGGDQDQFRVITEYPINIF</sequence>
<dbReference type="InterPro" id="IPR023614">
    <property type="entry name" value="Porin_dom_sf"/>
</dbReference>
<dbReference type="GO" id="GO:0016787">
    <property type="term" value="F:hydrolase activity"/>
    <property type="evidence" value="ECO:0007669"/>
    <property type="project" value="UniProtKB-KW"/>
</dbReference>
<dbReference type="Proteomes" id="UP000294335">
    <property type="component" value="Unassembled WGS sequence"/>
</dbReference>
<dbReference type="Gene3D" id="2.40.160.10">
    <property type="entry name" value="Porin"/>
    <property type="match status" value="1"/>
</dbReference>
<reference evidence="4 5" key="1">
    <citation type="submission" date="2018-02" db="EMBL/GenBank/DDBJ databases">
        <authorList>
            <person name="Dubost A."/>
        </authorList>
    </citation>
    <scope>NUCLEOTIDE SEQUENCE [LARGE SCALE GENOMIC DNA]</scope>
    <source>
        <strain evidence="5">JV551A3</strain>
    </source>
</reference>
<dbReference type="Pfam" id="PF03573">
    <property type="entry name" value="OprD"/>
    <property type="match status" value="1"/>
</dbReference>
<protein>
    <submittedName>
        <fullName evidence="4">Porin D</fullName>
        <ecNumber evidence="4">3.4.21.-</ecNumber>
    </submittedName>
</protein>
<dbReference type="EMBL" id="OPYN01000164">
    <property type="protein sequence ID" value="SPO62050.1"/>
    <property type="molecule type" value="Genomic_DNA"/>
</dbReference>
<evidence type="ECO:0000313" key="5">
    <source>
        <dbReference type="Proteomes" id="UP000294335"/>
    </source>
</evidence>
<proteinExistence type="inferred from homology"/>
<dbReference type="PANTHER" id="PTHR34596">
    <property type="entry name" value="CHITOPORIN"/>
    <property type="match status" value="1"/>
</dbReference>
<keyword evidence="3" id="KW-0732">Signal</keyword>